<dbReference type="AlphaFoldDB" id="A0LUV1"/>
<dbReference type="PROSITE" id="PS00197">
    <property type="entry name" value="2FE2S_FER_1"/>
    <property type="match status" value="1"/>
</dbReference>
<keyword evidence="4" id="KW-0479">Metal-binding</keyword>
<comment type="cofactor">
    <cofactor evidence="1">
        <name>FAD</name>
        <dbReference type="ChEBI" id="CHEBI:57692"/>
    </cofactor>
</comment>
<dbReference type="STRING" id="351607.Acel_1439"/>
<dbReference type="Pfam" id="PF00175">
    <property type="entry name" value="NAD_binding_1"/>
    <property type="match status" value="1"/>
</dbReference>
<dbReference type="InterPro" id="IPR017927">
    <property type="entry name" value="FAD-bd_FR_type"/>
</dbReference>
<evidence type="ECO:0000256" key="7">
    <source>
        <dbReference type="ARBA" id="ARBA00023004"/>
    </source>
</evidence>
<evidence type="ECO:0000256" key="4">
    <source>
        <dbReference type="ARBA" id="ARBA00022723"/>
    </source>
</evidence>
<dbReference type="KEGG" id="ace:Acel_1439"/>
<keyword evidence="2" id="KW-0285">Flavoprotein</keyword>
<dbReference type="CDD" id="cd00207">
    <property type="entry name" value="fer2"/>
    <property type="match status" value="1"/>
</dbReference>
<dbReference type="InterPro" id="IPR001041">
    <property type="entry name" value="2Fe-2S_ferredoxin-type"/>
</dbReference>
<dbReference type="PROSITE" id="PS51384">
    <property type="entry name" value="FAD_FR"/>
    <property type="match status" value="1"/>
</dbReference>
<dbReference type="eggNOG" id="COG1018">
    <property type="taxonomic scope" value="Bacteria"/>
</dbReference>
<evidence type="ECO:0000313" key="11">
    <source>
        <dbReference type="EMBL" id="ABK53211.1"/>
    </source>
</evidence>
<dbReference type="InterPro" id="IPR012675">
    <property type="entry name" value="Beta-grasp_dom_sf"/>
</dbReference>
<dbReference type="Pfam" id="PF00970">
    <property type="entry name" value="FAD_binding_6"/>
    <property type="match status" value="1"/>
</dbReference>
<dbReference type="PANTHER" id="PTHR47354:SF8">
    <property type="entry name" value="1,2-PHENYLACETYL-COA EPOXIDASE, SUBUNIT E"/>
    <property type="match status" value="1"/>
</dbReference>
<proteinExistence type="predicted"/>
<dbReference type="Gene3D" id="2.40.30.10">
    <property type="entry name" value="Translation factors"/>
    <property type="match status" value="1"/>
</dbReference>
<dbReference type="InterPro" id="IPR017938">
    <property type="entry name" value="Riboflavin_synthase-like_b-brl"/>
</dbReference>
<dbReference type="GO" id="GO:0051537">
    <property type="term" value="F:2 iron, 2 sulfur cluster binding"/>
    <property type="evidence" value="ECO:0007669"/>
    <property type="project" value="UniProtKB-KW"/>
</dbReference>
<dbReference type="OrthoDB" id="9796486at2"/>
<evidence type="ECO:0000256" key="1">
    <source>
        <dbReference type="ARBA" id="ARBA00001974"/>
    </source>
</evidence>
<evidence type="ECO:0000256" key="8">
    <source>
        <dbReference type="ARBA" id="ARBA00023014"/>
    </source>
</evidence>
<dbReference type="Pfam" id="PF00111">
    <property type="entry name" value="Fer2"/>
    <property type="match status" value="1"/>
</dbReference>
<reference evidence="11 12" key="1">
    <citation type="journal article" date="2009" name="Genome Res.">
        <title>Complete genome of the cellulolytic thermophile Acidothermus cellulolyticus 11B provides insights into its ecophysiological and evolutionary adaptations.</title>
        <authorList>
            <person name="Barabote R.D."/>
            <person name="Xie G."/>
            <person name="Leu D.H."/>
            <person name="Normand P."/>
            <person name="Necsulea A."/>
            <person name="Daubin V."/>
            <person name="Medigue C."/>
            <person name="Adney W.S."/>
            <person name="Xu X.C."/>
            <person name="Lapidus A."/>
            <person name="Parales R.E."/>
            <person name="Detter C."/>
            <person name="Pujic P."/>
            <person name="Bruce D."/>
            <person name="Lavire C."/>
            <person name="Challacombe J.F."/>
            <person name="Brettin T.S."/>
            <person name="Berry A.M."/>
        </authorList>
    </citation>
    <scope>NUCLEOTIDE SEQUENCE [LARGE SCALE GENOMIC DNA]</scope>
    <source>
        <strain evidence="12">ATCC 43068 / DSM 8971 / 11B</strain>
    </source>
</reference>
<dbReference type="PANTHER" id="PTHR47354">
    <property type="entry name" value="NADH OXIDOREDUCTASE HCR"/>
    <property type="match status" value="1"/>
</dbReference>
<keyword evidence="3" id="KW-0001">2Fe-2S</keyword>
<dbReference type="EMBL" id="CP000481">
    <property type="protein sequence ID" value="ABK53211.1"/>
    <property type="molecule type" value="Genomic_DNA"/>
</dbReference>
<accession>A0LUV1</accession>
<dbReference type="PROSITE" id="PS51085">
    <property type="entry name" value="2FE2S_FER_2"/>
    <property type="match status" value="1"/>
</dbReference>
<evidence type="ECO:0000256" key="2">
    <source>
        <dbReference type="ARBA" id="ARBA00022630"/>
    </source>
</evidence>
<dbReference type="HOGENOM" id="CLU_003827_14_1_11"/>
<dbReference type="SUPFAM" id="SSF52343">
    <property type="entry name" value="Ferredoxin reductase-like, C-terminal NADP-linked domain"/>
    <property type="match status" value="1"/>
</dbReference>
<keyword evidence="6" id="KW-0560">Oxidoreductase</keyword>
<keyword evidence="8" id="KW-0411">Iron-sulfur</keyword>
<dbReference type="InterPro" id="IPR050415">
    <property type="entry name" value="MRET"/>
</dbReference>
<protein>
    <submittedName>
        <fullName evidence="11">Oxidoreductase FAD-binding domain protein</fullName>
    </submittedName>
</protein>
<keyword evidence="12" id="KW-1185">Reference proteome</keyword>
<organism evidence="11 12">
    <name type="scientific">Acidothermus cellulolyticus (strain ATCC 43068 / DSM 8971 / 11B)</name>
    <dbReference type="NCBI Taxonomy" id="351607"/>
    <lineage>
        <taxon>Bacteria</taxon>
        <taxon>Bacillati</taxon>
        <taxon>Actinomycetota</taxon>
        <taxon>Actinomycetes</taxon>
        <taxon>Acidothermales</taxon>
        <taxon>Acidothermaceae</taxon>
        <taxon>Acidothermus</taxon>
    </lineage>
</organism>
<evidence type="ECO:0000256" key="3">
    <source>
        <dbReference type="ARBA" id="ARBA00022714"/>
    </source>
</evidence>
<keyword evidence="5" id="KW-0274">FAD</keyword>
<dbReference type="GO" id="GO:0016491">
    <property type="term" value="F:oxidoreductase activity"/>
    <property type="evidence" value="ECO:0007669"/>
    <property type="project" value="UniProtKB-KW"/>
</dbReference>
<dbReference type="InterPro" id="IPR001433">
    <property type="entry name" value="OxRdtase_FAD/NAD-bd"/>
</dbReference>
<dbReference type="GO" id="GO:0050660">
    <property type="term" value="F:flavin adenine dinucleotide binding"/>
    <property type="evidence" value="ECO:0007669"/>
    <property type="project" value="TreeGrafter"/>
</dbReference>
<keyword evidence="7" id="KW-0408">Iron</keyword>
<dbReference type="InterPro" id="IPR008333">
    <property type="entry name" value="Cbr1-like_FAD-bd_dom"/>
</dbReference>
<dbReference type="Proteomes" id="UP000008221">
    <property type="component" value="Chromosome"/>
</dbReference>
<feature type="domain" description="FAD-binding FR-type" evidence="10">
    <location>
        <begin position="3"/>
        <end position="105"/>
    </location>
</feature>
<dbReference type="Gene3D" id="3.10.20.30">
    <property type="match status" value="1"/>
</dbReference>
<dbReference type="RefSeq" id="WP_011720274.1">
    <property type="nucleotide sequence ID" value="NC_008578.1"/>
</dbReference>
<evidence type="ECO:0000256" key="6">
    <source>
        <dbReference type="ARBA" id="ARBA00023002"/>
    </source>
</evidence>
<name>A0LUV1_ACIC1</name>
<dbReference type="SUPFAM" id="SSF63380">
    <property type="entry name" value="Riboflavin synthase domain-like"/>
    <property type="match status" value="1"/>
</dbReference>
<dbReference type="GO" id="GO:0046872">
    <property type="term" value="F:metal ion binding"/>
    <property type="evidence" value="ECO:0007669"/>
    <property type="project" value="UniProtKB-KW"/>
</dbReference>
<dbReference type="PRINTS" id="PR00410">
    <property type="entry name" value="PHEHYDRXLASE"/>
</dbReference>
<dbReference type="SUPFAM" id="SSF54292">
    <property type="entry name" value="2Fe-2S ferredoxin-like"/>
    <property type="match status" value="1"/>
</dbReference>
<dbReference type="InterPro" id="IPR006058">
    <property type="entry name" value="2Fe2S_fd_BS"/>
</dbReference>
<feature type="domain" description="2Fe-2S ferredoxin-type" evidence="9">
    <location>
        <begin position="260"/>
        <end position="349"/>
    </location>
</feature>
<evidence type="ECO:0000313" key="12">
    <source>
        <dbReference type="Proteomes" id="UP000008221"/>
    </source>
</evidence>
<dbReference type="CDD" id="cd06214">
    <property type="entry name" value="PA_degradation_oxidoreductase_like"/>
    <property type="match status" value="1"/>
</dbReference>
<dbReference type="Gene3D" id="3.40.50.80">
    <property type="entry name" value="Nucleotide-binding domain of ferredoxin-NADP reductase (FNR) module"/>
    <property type="match status" value="1"/>
</dbReference>
<gene>
    <name evidence="11" type="ordered locus">Acel_1439</name>
</gene>
<dbReference type="InterPro" id="IPR039261">
    <property type="entry name" value="FNR_nucleotide-bd"/>
</dbReference>
<dbReference type="InterPro" id="IPR036010">
    <property type="entry name" value="2Fe-2S_ferredoxin-like_sf"/>
</dbReference>
<evidence type="ECO:0000259" key="10">
    <source>
        <dbReference type="PROSITE" id="PS51384"/>
    </source>
</evidence>
<dbReference type="InParanoid" id="A0LUV1"/>
<evidence type="ECO:0000259" key="9">
    <source>
        <dbReference type="PROSITE" id="PS51085"/>
    </source>
</evidence>
<sequence>MAGRFHALRVAAIDRLTEDAAAVTFEVPAALADEYRFLPGQHVIVRCPAAGDDKRRAYSLCSPPPTLRIGVKRIPNGVFSRYVMEEMRPGDVVDVMTPTGRFVPSPDPGIRRRTAVCAGSGITPVLSMMAAALAADSAAVFQLVYGNRSTASVMFLDEIADLKDRYPDRLEVVHVFSREPRESELLTGRLDRAKIAALLDAFGFVERTDEWFVCGPLGVIEAARAELRSRGVPAERVHTELFHVDTVTAPRIPQTETGVATVQVRLGGRTTEVHVGYDQDVLHAVLPVRADVPYGCTNGMCGTCRARLVAGDVVMRQCYALDEADRAAGFVLTCQAMPRTPRISLDYDA</sequence>
<evidence type="ECO:0000256" key="5">
    <source>
        <dbReference type="ARBA" id="ARBA00022827"/>
    </source>
</evidence>